<protein>
    <submittedName>
        <fullName evidence="2">Uncharacterized protein</fullName>
    </submittedName>
</protein>
<name>A0ABR3S128_9PLEO</name>
<organism evidence="2 3">
    <name type="scientific">Paraconiothyrium brasiliense</name>
    <dbReference type="NCBI Taxonomy" id="300254"/>
    <lineage>
        <taxon>Eukaryota</taxon>
        <taxon>Fungi</taxon>
        <taxon>Dikarya</taxon>
        <taxon>Ascomycota</taxon>
        <taxon>Pezizomycotina</taxon>
        <taxon>Dothideomycetes</taxon>
        <taxon>Pleosporomycetidae</taxon>
        <taxon>Pleosporales</taxon>
        <taxon>Massarineae</taxon>
        <taxon>Didymosphaeriaceae</taxon>
        <taxon>Paraconiothyrium</taxon>
    </lineage>
</organism>
<evidence type="ECO:0000256" key="1">
    <source>
        <dbReference type="SAM" id="Coils"/>
    </source>
</evidence>
<reference evidence="2 3" key="1">
    <citation type="submission" date="2024-02" db="EMBL/GenBank/DDBJ databases">
        <title>De novo assembly and annotation of 12 fungi associated with fruit tree decline syndrome in Ontario, Canada.</title>
        <authorList>
            <person name="Sulman M."/>
            <person name="Ellouze W."/>
            <person name="Ilyukhin E."/>
        </authorList>
    </citation>
    <scope>NUCLEOTIDE SEQUENCE [LARGE SCALE GENOMIC DNA]</scope>
    <source>
        <strain evidence="2 3">M42-189</strain>
    </source>
</reference>
<comment type="caution">
    <text evidence="2">The sequence shown here is derived from an EMBL/GenBank/DDBJ whole genome shotgun (WGS) entry which is preliminary data.</text>
</comment>
<dbReference type="EMBL" id="JAKJXO020000002">
    <property type="protein sequence ID" value="KAL1610384.1"/>
    <property type="molecule type" value="Genomic_DNA"/>
</dbReference>
<gene>
    <name evidence="2" type="ORF">SLS60_002051</name>
</gene>
<feature type="coiled-coil region" evidence="1">
    <location>
        <begin position="100"/>
        <end position="127"/>
    </location>
</feature>
<dbReference type="Proteomes" id="UP001521785">
    <property type="component" value="Unassembled WGS sequence"/>
</dbReference>
<evidence type="ECO:0000313" key="3">
    <source>
        <dbReference type="Proteomes" id="UP001521785"/>
    </source>
</evidence>
<keyword evidence="3" id="KW-1185">Reference proteome</keyword>
<accession>A0ABR3S128</accession>
<proteinExistence type="predicted"/>
<evidence type="ECO:0000313" key="2">
    <source>
        <dbReference type="EMBL" id="KAL1610384.1"/>
    </source>
</evidence>
<sequence length="287" mass="33143">MASDSMLNTFRDVLQAQKEENQILNDGISMFEQMKVLNNARGATLEALADAHLADVKKLKQEHEAELKAHIAEIEKRKQGQGLENKRYHAELEKWKRKHASELELVNKQHQAEIRKMKRERMTEKGERASNAAMVALFKEEIAKVRETFDEDQRQKVGMYREIQGYATREQQLLREVESRANGQRVALLALLDYRSNNLDDVHTQQIEGSSKLVDSCAKDQELAQKYISHSEKRAEEMERNWATLKNMDKVAHCERIRKLIEIATAGGIQLGLTREELFEDEAKMPS</sequence>
<keyword evidence="1" id="KW-0175">Coiled coil</keyword>